<dbReference type="SUPFAM" id="SSF53098">
    <property type="entry name" value="Ribonuclease H-like"/>
    <property type="match status" value="1"/>
</dbReference>
<dbReference type="EMBL" id="VYZN01000043">
    <property type="protein sequence ID" value="KAE9530017.1"/>
    <property type="molecule type" value="Genomic_DNA"/>
</dbReference>
<dbReference type="PANTHER" id="PTHR45749:SF21">
    <property type="entry name" value="DUF4371 DOMAIN-CONTAINING PROTEIN"/>
    <property type="match status" value="1"/>
</dbReference>
<evidence type="ECO:0000259" key="1">
    <source>
        <dbReference type="Pfam" id="PF14291"/>
    </source>
</evidence>
<name>A0A6G0TC17_APHGL</name>
<accession>A0A6G0TC17</accession>
<dbReference type="Proteomes" id="UP000475862">
    <property type="component" value="Unassembled WGS sequence"/>
</dbReference>
<comment type="caution">
    <text evidence="2">The sequence shown here is derived from an EMBL/GenBank/DDBJ whole genome shotgun (WGS) entry which is preliminary data.</text>
</comment>
<reference evidence="2 3" key="1">
    <citation type="submission" date="2019-08" db="EMBL/GenBank/DDBJ databases">
        <title>The genome of the soybean aphid Biotype 1, its phylome, world population structure and adaptation to the North American continent.</title>
        <authorList>
            <person name="Giordano R."/>
            <person name="Donthu R.K."/>
            <person name="Hernandez A.G."/>
            <person name="Wright C.L."/>
            <person name="Zimin A.V."/>
        </authorList>
    </citation>
    <scope>NUCLEOTIDE SEQUENCE [LARGE SCALE GENOMIC DNA]</scope>
    <source>
        <tissue evidence="2">Whole aphids</tissue>
    </source>
</reference>
<evidence type="ECO:0000313" key="2">
    <source>
        <dbReference type="EMBL" id="KAE9530017.1"/>
    </source>
</evidence>
<gene>
    <name evidence="2" type="ORF">AGLY_011479</name>
</gene>
<protein>
    <recommendedName>
        <fullName evidence="1">DUF4371 domain-containing protein</fullName>
    </recommendedName>
</protein>
<dbReference type="InterPro" id="IPR025398">
    <property type="entry name" value="DUF4371"/>
</dbReference>
<dbReference type="Pfam" id="PF14291">
    <property type="entry name" value="DUF4371"/>
    <property type="match status" value="1"/>
</dbReference>
<keyword evidence="3" id="KW-1185">Reference proteome</keyword>
<dbReference type="InterPro" id="IPR012337">
    <property type="entry name" value="RNaseH-like_sf"/>
</dbReference>
<feature type="domain" description="DUF4371" evidence="1">
    <location>
        <begin position="241"/>
        <end position="342"/>
    </location>
</feature>
<dbReference type="PANTHER" id="PTHR45749">
    <property type="match status" value="1"/>
</dbReference>
<proteinExistence type="predicted"/>
<evidence type="ECO:0000313" key="3">
    <source>
        <dbReference type="Proteomes" id="UP000475862"/>
    </source>
</evidence>
<dbReference type="OrthoDB" id="6624805at2759"/>
<organism evidence="2 3">
    <name type="scientific">Aphis glycines</name>
    <name type="common">Soybean aphid</name>
    <dbReference type="NCBI Taxonomy" id="307491"/>
    <lineage>
        <taxon>Eukaryota</taxon>
        <taxon>Metazoa</taxon>
        <taxon>Ecdysozoa</taxon>
        <taxon>Arthropoda</taxon>
        <taxon>Hexapoda</taxon>
        <taxon>Insecta</taxon>
        <taxon>Pterygota</taxon>
        <taxon>Neoptera</taxon>
        <taxon>Paraneoptera</taxon>
        <taxon>Hemiptera</taxon>
        <taxon>Sternorrhyncha</taxon>
        <taxon>Aphidomorpha</taxon>
        <taxon>Aphidoidea</taxon>
        <taxon>Aphididae</taxon>
        <taxon>Aphidini</taxon>
        <taxon>Aphis</taxon>
        <taxon>Aphis</taxon>
    </lineage>
</organism>
<sequence length="636" mass="73002">MFKTKKTEIIDKIIKTESLVLVETKSSINMVETESSEIFAVEKNTNIFFFSKPKSCNLDLFFEYHPKQPYEELPFKPKKAYYRPDNTQRQWLWYNSIKKALYCYVCLVFCPHSNAFTEGMVTWSHTYQRIEEHENSKDHTDAAEAYFLNSTKKNIDFLLFSKQKSLRKQQIKQNRQILECIIDVIKLIGKRGLSKYDIHLNDHLKTIIEKSKKAHESGSKGRGGLITFISKNTLNVIIDSISCIIKNKISDAVREAGMYSVEIDTTQDISVMDQCAVVIRYVDKNCVKVNEKLIALVECSNSSGHGMFELLQTVLKNNNLNLEMCIGNATDGAANMQGIYNGFTAWLEKFSPGQVHVWCYAHILNLAITDVTKCSLEAASLFTLLNNAAVFFKESHKRMSLWKNVVGEKEQRRLQKAGDTRWWAKESALNNIFGSPIDGFNSAMYVCVVSALYKIETSDKFNSDIRLKAKCLRTEFLKYSTVLTAFIYQRIFEITWPLSKYLQTSGIDLIKSQELVNDALKRLIIIQRDCNGIQLVANKYVKWASTELENKLDEVDVDDLIVEDHLPEIRSRKRKLLPGEVSQDQPIVNAYQRFTQSKLSESKLEAFMLMSVEKEVLYNIDSDDIINKVAITSKTL</sequence>
<dbReference type="AlphaFoldDB" id="A0A6G0TC17"/>